<evidence type="ECO:0000259" key="15">
    <source>
        <dbReference type="PROSITE" id="PS50215"/>
    </source>
</evidence>
<feature type="binding site" evidence="12">
    <location>
        <position position="201"/>
    </location>
    <ligand>
        <name>Ca(2+)</name>
        <dbReference type="ChEBI" id="CHEBI:29108"/>
        <label>1</label>
    </ligand>
</feature>
<dbReference type="InterPro" id="IPR013273">
    <property type="entry name" value="ADAMTS/ADAMTS-like"/>
</dbReference>
<dbReference type="Gene3D" id="3.40.390.10">
    <property type="entry name" value="Collagenase (Catalytic Domain)"/>
    <property type="match status" value="1"/>
</dbReference>
<dbReference type="GO" id="GO:0046872">
    <property type="term" value="F:metal ion binding"/>
    <property type="evidence" value="ECO:0007669"/>
    <property type="project" value="UniProtKB-KW"/>
</dbReference>
<evidence type="ECO:0000256" key="6">
    <source>
        <dbReference type="ARBA" id="ARBA00022801"/>
    </source>
</evidence>
<feature type="disulfide bond" evidence="13">
    <location>
        <begin position="324"/>
        <end position="336"/>
    </location>
</feature>
<reference evidence="16" key="2">
    <citation type="submission" date="2025-09" db="UniProtKB">
        <authorList>
            <consortium name="Ensembl"/>
        </authorList>
    </citation>
    <scope>IDENTIFICATION</scope>
</reference>
<keyword evidence="10" id="KW-0325">Glycoprotein</keyword>
<dbReference type="GO" id="GO:0031012">
    <property type="term" value="C:extracellular matrix"/>
    <property type="evidence" value="ECO:0007669"/>
    <property type="project" value="TreeGrafter"/>
</dbReference>
<feature type="domain" description="Peptidase M12B" evidence="15">
    <location>
        <begin position="1"/>
        <end position="203"/>
    </location>
</feature>
<proteinExistence type="predicted"/>
<dbReference type="PRINTS" id="PR01857">
    <property type="entry name" value="ADAMTSFAMILY"/>
</dbReference>
<dbReference type="GO" id="GO:0004222">
    <property type="term" value="F:metalloendopeptidase activity"/>
    <property type="evidence" value="ECO:0007669"/>
    <property type="project" value="InterPro"/>
</dbReference>
<sequence length="1111" mass="122185">ELMVVAGPDVYMYHQEDTERYILANLNIGAELLRDASLGAHFRVHLMQMLVLREPEVNVNITTNITSSLISVCEWSKKVNPQNDSDPQHADIVLYVTRFDLELPDGNKELRGVTQLGGVCSSSWSCVITQDTGFDLGVTIAHEIGHSLGIPHDGEGNQCSSSGYIMGSAGNHNSVDLVWSQCSREEFLAFVSTGQTNCLNDLPDMEGSIPGWKPGLYYGADEQCKIAFGSVATACTFTDSNIDICKALSCHVQPGDKSSCTRLLVPLLDGTECGINKWCSKGQCSSLKELNPMAVVHGQWSSWSPLSSCSRSCGGGVRIRQRFCNNPRPAFGGKECQGASIQAEICNTQACPMTQLDFMAEQCAATNLKPLYLTVGVPSFYTWTSAVGFAKGDTQCKHMCKAIEDEFMVSREDSFIDGTRCEPDNSEDGTFHLCVAGSCRAFGCDGQMDSKKAMDSCKVCGGDNTTCMEVSGSYTEGKAKEHIRDSVCTISLNLTATFVLLAVKVKGEYVVAGKGKISLNVTYPSVLEDRQIKYKVFLTEDNLPSLEEIHMDGPTQEEIEIQVYRRYAKEYGDATNPDITFSYSVPKENLTYRWIPQQGPCSVTCGGGEEGVSTSYEGLDWLLIWLADIHPILTGGCVVLRWHYKMGSCSVSCGGGVMQKVLYCARETREKEEEIVADSQCDGLPRPEEQELCNLEPCPPRSKWSYGPHGQLSVNVWKVTPGGPCSSSCGLGLSVQLVTCVQIQQGKEILLEQHSCPVSEKPLTTIPCVIRMCSYEWSFSEWTECSTSCGNGVQTRHDFCLNRLTRKHVSPIFCRHFPKAIVLRGCSAGPCPEQGVDTRLHGAELQAVTPAMHLMTTANAEGARHKGLILPSAAPPAVPQEQMKETSEGICGKLFLNTSGVINMTGVKSSDCTVAIGRPLGEEITINVLESSLNCSAGEVVLFSGRMMWRMGCRKLTLSLINSRTNTLIVKQRVLLPGNGVILQYNSRNATKKYYQECDKQLFGPHGEIVNPTQSPGQKQEVVCRTFINVAPQHHIAIRGLYVDLSHESNQTNFNYILIRDVSTMKTMVFRGKQQFFWQSTGSQAEIEFHENVKDHQTSFWAEYRAAEEPK</sequence>
<dbReference type="Pfam" id="PF19030">
    <property type="entry name" value="TSP1_ADAMTS"/>
    <property type="match status" value="3"/>
</dbReference>
<dbReference type="InterPro" id="IPR041645">
    <property type="entry name" value="ADAMTS_CR_2"/>
</dbReference>
<dbReference type="Gene3D" id="2.20.100.10">
    <property type="entry name" value="Thrombospondin type-1 (TSP1) repeat"/>
    <property type="match status" value="3"/>
</dbReference>
<keyword evidence="8" id="KW-0482">Metalloprotease</keyword>
<dbReference type="SUPFAM" id="SSF55486">
    <property type="entry name" value="Metalloproteases ('zincins'), catalytic domain"/>
    <property type="match status" value="1"/>
</dbReference>
<feature type="disulfide bond" evidence="13">
    <location>
        <begin position="245"/>
        <end position="279"/>
    </location>
</feature>
<feature type="binding site" evidence="12 14">
    <location>
        <position position="146"/>
    </location>
    <ligand>
        <name>Zn(2+)</name>
        <dbReference type="ChEBI" id="CHEBI:29105"/>
        <note>catalytic</note>
    </ligand>
</feature>
<dbReference type="GO" id="GO:0030198">
    <property type="term" value="P:extracellular matrix organization"/>
    <property type="evidence" value="ECO:0007669"/>
    <property type="project" value="InterPro"/>
</dbReference>
<name>A0A8C3LRU0_CHRPC</name>
<comment type="cofactor">
    <cofactor evidence="12">
        <name>Zn(2+)</name>
        <dbReference type="ChEBI" id="CHEBI:29105"/>
    </cofactor>
    <text evidence="12">Binds 1 zinc ion per subunit.</text>
</comment>
<comment type="caution">
    <text evidence="14">Lacks conserved residue(s) required for the propagation of feature annotation.</text>
</comment>
<dbReference type="Pfam" id="PF19236">
    <property type="entry name" value="ADAMTS_CR_3"/>
    <property type="match status" value="1"/>
</dbReference>
<accession>A0A8C3LRU0</accession>
<dbReference type="Gene3D" id="2.60.120.830">
    <property type="match status" value="1"/>
</dbReference>
<dbReference type="Pfam" id="PF01421">
    <property type="entry name" value="Reprolysin"/>
    <property type="match status" value="1"/>
</dbReference>
<organism evidence="16 17">
    <name type="scientific">Chrysolophus pictus</name>
    <name type="common">Golden pheasant</name>
    <name type="synonym">Phasianus pictus</name>
    <dbReference type="NCBI Taxonomy" id="9089"/>
    <lineage>
        <taxon>Eukaryota</taxon>
        <taxon>Metazoa</taxon>
        <taxon>Chordata</taxon>
        <taxon>Craniata</taxon>
        <taxon>Vertebrata</taxon>
        <taxon>Euteleostomi</taxon>
        <taxon>Archelosauria</taxon>
        <taxon>Archosauria</taxon>
        <taxon>Dinosauria</taxon>
        <taxon>Saurischia</taxon>
        <taxon>Theropoda</taxon>
        <taxon>Coelurosauria</taxon>
        <taxon>Aves</taxon>
        <taxon>Neognathae</taxon>
        <taxon>Galloanserae</taxon>
        <taxon>Galliformes</taxon>
        <taxon>Phasianidae</taxon>
        <taxon>Phasianinae</taxon>
        <taxon>Chrysolophus</taxon>
    </lineage>
</organism>
<feature type="binding site" evidence="12">
    <location>
        <position position="84"/>
    </location>
    <ligand>
        <name>Ca(2+)</name>
        <dbReference type="ChEBI" id="CHEBI:29108"/>
        <label>2</label>
    </ligand>
</feature>
<feature type="disulfide bond" evidence="13">
    <location>
        <begin position="235"/>
        <end position="260"/>
    </location>
</feature>
<evidence type="ECO:0000313" key="17">
    <source>
        <dbReference type="Proteomes" id="UP000694543"/>
    </source>
</evidence>
<dbReference type="GO" id="GO:0006508">
    <property type="term" value="P:proteolysis"/>
    <property type="evidence" value="ECO:0007669"/>
    <property type="project" value="UniProtKB-KW"/>
</dbReference>
<evidence type="ECO:0000256" key="10">
    <source>
        <dbReference type="ARBA" id="ARBA00023180"/>
    </source>
</evidence>
<dbReference type="Ensembl" id="ENSCPIT00010017143.1">
    <property type="protein sequence ID" value="ENSCPIP00010014416.1"/>
    <property type="gene ID" value="ENSCPIG00010011410.1"/>
</dbReference>
<evidence type="ECO:0000256" key="2">
    <source>
        <dbReference type="ARBA" id="ARBA00022525"/>
    </source>
</evidence>
<evidence type="ECO:0000256" key="4">
    <source>
        <dbReference type="ARBA" id="ARBA00022723"/>
    </source>
</evidence>
<keyword evidence="6" id="KW-0378">Hydrolase</keyword>
<feature type="binding site" evidence="12">
    <location>
        <position position="84"/>
    </location>
    <ligand>
        <name>Ca(2+)</name>
        <dbReference type="ChEBI" id="CHEBI:29108"/>
        <label>1</label>
    </ligand>
</feature>
<dbReference type="InterPro" id="IPR010294">
    <property type="entry name" value="ADAMTS_spacer1"/>
</dbReference>
<protein>
    <submittedName>
        <fullName evidence="16">ADAM metallopeptidase with thrombospondin type 1 motif 13</fullName>
    </submittedName>
</protein>
<dbReference type="Pfam" id="PF00090">
    <property type="entry name" value="TSP_1"/>
    <property type="match status" value="1"/>
</dbReference>
<dbReference type="Pfam" id="PF17771">
    <property type="entry name" value="ADAMTS_CR_2"/>
    <property type="match status" value="1"/>
</dbReference>
<feature type="active site" evidence="11 14">
    <location>
        <position position="143"/>
    </location>
</feature>
<feature type="disulfide bond" evidence="13">
    <location>
        <begin position="120"/>
        <end position="198"/>
    </location>
</feature>
<comment type="subcellular location">
    <subcellularLocation>
        <location evidence="1">Secreted</location>
    </subcellularLocation>
</comment>
<evidence type="ECO:0000256" key="7">
    <source>
        <dbReference type="ARBA" id="ARBA00022833"/>
    </source>
</evidence>
<evidence type="ECO:0000256" key="8">
    <source>
        <dbReference type="ARBA" id="ARBA00023049"/>
    </source>
</evidence>
<feature type="binding site" evidence="12">
    <location>
        <position position="198"/>
    </location>
    <ligand>
        <name>Ca(2+)</name>
        <dbReference type="ChEBI" id="CHEBI:29108"/>
        <label>1</label>
    </ligand>
</feature>
<dbReference type="SUPFAM" id="SSF82895">
    <property type="entry name" value="TSP-1 type 1 repeat"/>
    <property type="match status" value="4"/>
</dbReference>
<evidence type="ECO:0000256" key="11">
    <source>
        <dbReference type="PIRSR" id="PIRSR613273-1"/>
    </source>
</evidence>
<reference evidence="16" key="1">
    <citation type="submission" date="2025-08" db="UniProtKB">
        <authorList>
            <consortium name="Ensembl"/>
        </authorList>
    </citation>
    <scope>IDENTIFICATION</scope>
</reference>
<evidence type="ECO:0000256" key="14">
    <source>
        <dbReference type="PROSITE-ProRule" id="PRU00276"/>
    </source>
</evidence>
<feature type="binding site" evidence="12">
    <location>
        <position position="1"/>
    </location>
    <ligand>
        <name>Ca(2+)</name>
        <dbReference type="ChEBI" id="CHEBI:29108"/>
        <label>2</label>
    </ligand>
</feature>
<dbReference type="Pfam" id="PF05986">
    <property type="entry name" value="ADAMTS_spacer1"/>
    <property type="match status" value="1"/>
</dbReference>
<feature type="binding site" evidence="12">
    <location>
        <position position="91"/>
    </location>
    <ligand>
        <name>Ca(2+)</name>
        <dbReference type="ChEBI" id="CHEBI:29108"/>
        <label>1</label>
    </ligand>
</feature>
<evidence type="ECO:0000256" key="5">
    <source>
        <dbReference type="ARBA" id="ARBA00022737"/>
    </source>
</evidence>
<evidence type="ECO:0000256" key="9">
    <source>
        <dbReference type="ARBA" id="ARBA00023157"/>
    </source>
</evidence>
<evidence type="ECO:0000256" key="3">
    <source>
        <dbReference type="ARBA" id="ARBA00022670"/>
    </source>
</evidence>
<dbReference type="InterPro" id="IPR035914">
    <property type="entry name" value="Sperma_CUB_dom_sf"/>
</dbReference>
<dbReference type="InterPro" id="IPR001590">
    <property type="entry name" value="Peptidase_M12B"/>
</dbReference>
<feature type="binding site" evidence="12 14">
    <location>
        <position position="142"/>
    </location>
    <ligand>
        <name>Zn(2+)</name>
        <dbReference type="ChEBI" id="CHEBI:29105"/>
        <note>catalytic</note>
    </ligand>
</feature>
<dbReference type="FunFam" id="2.20.100.10:FF:000007">
    <property type="entry name" value="Thrombospondin 1"/>
    <property type="match status" value="1"/>
</dbReference>
<dbReference type="PANTHER" id="PTHR13723:SF20">
    <property type="entry name" value="A DISINTEGRIN AND METALLOPROTEINASE WITH THROMBOSPONDIN MOTIFS 13"/>
    <property type="match status" value="1"/>
</dbReference>
<dbReference type="Proteomes" id="UP000694543">
    <property type="component" value="Unplaced"/>
</dbReference>
<feature type="disulfide bond" evidence="13">
    <location>
        <begin position="309"/>
        <end position="346"/>
    </location>
</feature>
<evidence type="ECO:0000256" key="13">
    <source>
        <dbReference type="PIRSR" id="PIRSR613273-3"/>
    </source>
</evidence>
<feature type="disulfide bond" evidence="13">
    <location>
        <begin position="273"/>
        <end position="284"/>
    </location>
</feature>
<dbReference type="CDD" id="cd04273">
    <property type="entry name" value="ZnMc_ADAMTS_like"/>
    <property type="match status" value="1"/>
</dbReference>
<feature type="binding site" evidence="12">
    <location>
        <position position="1"/>
    </location>
    <ligand>
        <name>Ca(2+)</name>
        <dbReference type="ChEBI" id="CHEBI:29108"/>
        <label>1</label>
    </ligand>
</feature>
<keyword evidence="5" id="KW-0677">Repeat</keyword>
<keyword evidence="3" id="KW-0645">Protease</keyword>
<feature type="binding site" evidence="12 14">
    <location>
        <position position="152"/>
    </location>
    <ligand>
        <name>Zn(2+)</name>
        <dbReference type="ChEBI" id="CHEBI:29105"/>
        <note>catalytic</note>
    </ligand>
</feature>
<dbReference type="PROSITE" id="PS50215">
    <property type="entry name" value="ADAM_MEPRO"/>
    <property type="match status" value="1"/>
</dbReference>
<dbReference type="GO" id="GO:0005576">
    <property type="term" value="C:extracellular region"/>
    <property type="evidence" value="ECO:0007669"/>
    <property type="project" value="UniProtKB-SubCell"/>
</dbReference>
<dbReference type="PANTHER" id="PTHR13723">
    <property type="entry name" value="ADAMTS A DISINTEGRIN AND METALLOPROTEASE WITH THROMBOSPONDIN MOTIFS PROTEASE"/>
    <property type="match status" value="1"/>
</dbReference>
<keyword evidence="9 13" id="KW-1015">Disulfide bond</keyword>
<dbReference type="InterPro" id="IPR000884">
    <property type="entry name" value="TSP1_rpt"/>
</dbReference>
<dbReference type="Gene3D" id="3.40.1620.60">
    <property type="match status" value="1"/>
</dbReference>
<dbReference type="SUPFAM" id="SSF49854">
    <property type="entry name" value="Spermadhesin, CUB domain"/>
    <property type="match status" value="2"/>
</dbReference>
<evidence type="ECO:0000256" key="1">
    <source>
        <dbReference type="ARBA" id="ARBA00004613"/>
    </source>
</evidence>
<feature type="disulfide bond" evidence="13">
    <location>
        <begin position="159"/>
        <end position="182"/>
    </location>
</feature>
<keyword evidence="4 12" id="KW-0479">Metal-binding</keyword>
<keyword evidence="17" id="KW-1185">Reference proteome</keyword>
<feature type="disulfide bond" evidence="13">
    <location>
        <begin position="73"/>
        <end position="126"/>
    </location>
</feature>
<keyword evidence="7 12" id="KW-0862">Zinc</keyword>
<dbReference type="AlphaFoldDB" id="A0A8C3LRU0"/>
<keyword evidence="12" id="KW-0106">Calcium</keyword>
<dbReference type="PROSITE" id="PS50092">
    <property type="entry name" value="TSP1"/>
    <property type="match status" value="3"/>
</dbReference>
<dbReference type="Gene3D" id="2.60.120.290">
    <property type="entry name" value="Spermadhesin, CUB domain"/>
    <property type="match status" value="1"/>
</dbReference>
<dbReference type="InterPro" id="IPR036383">
    <property type="entry name" value="TSP1_rpt_sf"/>
</dbReference>
<keyword evidence="2" id="KW-0964">Secreted</keyword>
<evidence type="ECO:0000256" key="12">
    <source>
        <dbReference type="PIRSR" id="PIRSR613273-2"/>
    </source>
</evidence>
<feature type="binding site" evidence="12">
    <location>
        <position position="201"/>
    </location>
    <ligand>
        <name>Ca(2+)</name>
        <dbReference type="ChEBI" id="CHEBI:29108"/>
        <label>2</label>
    </ligand>
</feature>
<dbReference type="SMART" id="SM00209">
    <property type="entry name" value="TSP1"/>
    <property type="match status" value="4"/>
</dbReference>
<dbReference type="InterPro" id="IPR050439">
    <property type="entry name" value="ADAMTS_ADAMTS-like"/>
</dbReference>
<feature type="disulfide bond" evidence="13">
    <location>
        <begin position="224"/>
        <end position="250"/>
    </location>
</feature>
<evidence type="ECO:0000313" key="16">
    <source>
        <dbReference type="Ensembl" id="ENSCPIP00010014416.1"/>
    </source>
</evidence>
<dbReference type="InterPro" id="IPR024079">
    <property type="entry name" value="MetalloPept_cat_dom_sf"/>
</dbReference>
<feature type="disulfide bond" evidence="13">
    <location>
        <begin position="313"/>
        <end position="351"/>
    </location>
</feature>
<dbReference type="InterPro" id="IPR045371">
    <property type="entry name" value="ADAMTS_CR_3"/>
</dbReference>